<keyword evidence="3" id="KW-1185">Reference proteome</keyword>
<protein>
    <submittedName>
        <fullName evidence="2">Uncharacterized protein</fullName>
    </submittedName>
</protein>
<sequence>MKKKIQIQAINVPGQNNSMVMEMNQTNVFYLKAQKFVAGNQSNQVCIFFQIKKLNKVVLGEVVGAVNAGEGQIYKATQQILEQSQNKDLKSEILKLQNTLRIEKNNFNNQIKEYQEEIQELQKEQQSLKGQFDNKVEQEELQRAEIIQKYKVMMTANINLKNELLQKENLYEELISTKIKQKKKMKEDKNQYKGIIFIFNNSDKKFKRLQQEQQFERKKDKQVISQFQKQIQKYKINYNLIQK</sequence>
<dbReference type="EMBL" id="CAJJDN010000073">
    <property type="protein sequence ID" value="CAD8100294.1"/>
    <property type="molecule type" value="Genomic_DNA"/>
</dbReference>
<evidence type="ECO:0000313" key="2">
    <source>
        <dbReference type="EMBL" id="CAD8100294.1"/>
    </source>
</evidence>
<evidence type="ECO:0000313" key="3">
    <source>
        <dbReference type="Proteomes" id="UP000692954"/>
    </source>
</evidence>
<dbReference type="Proteomes" id="UP000692954">
    <property type="component" value="Unassembled WGS sequence"/>
</dbReference>
<name>A0A8S1PBM0_9CILI</name>
<evidence type="ECO:0000256" key="1">
    <source>
        <dbReference type="SAM" id="Coils"/>
    </source>
</evidence>
<accession>A0A8S1PBM0</accession>
<reference evidence="2" key="1">
    <citation type="submission" date="2021-01" db="EMBL/GenBank/DDBJ databases">
        <authorList>
            <consortium name="Genoscope - CEA"/>
            <person name="William W."/>
        </authorList>
    </citation>
    <scope>NUCLEOTIDE SEQUENCE</scope>
</reference>
<dbReference type="AlphaFoldDB" id="A0A8S1PBM0"/>
<comment type="caution">
    <text evidence="2">The sequence shown here is derived from an EMBL/GenBank/DDBJ whole genome shotgun (WGS) entry which is preliminary data.</text>
</comment>
<organism evidence="2 3">
    <name type="scientific">Paramecium sonneborni</name>
    <dbReference type="NCBI Taxonomy" id="65129"/>
    <lineage>
        <taxon>Eukaryota</taxon>
        <taxon>Sar</taxon>
        <taxon>Alveolata</taxon>
        <taxon>Ciliophora</taxon>
        <taxon>Intramacronucleata</taxon>
        <taxon>Oligohymenophorea</taxon>
        <taxon>Peniculida</taxon>
        <taxon>Parameciidae</taxon>
        <taxon>Paramecium</taxon>
    </lineage>
</organism>
<proteinExistence type="predicted"/>
<feature type="coiled-coil region" evidence="1">
    <location>
        <begin position="86"/>
        <end position="177"/>
    </location>
</feature>
<gene>
    <name evidence="2" type="ORF">PSON_ATCC_30995.1.T0730174</name>
</gene>
<keyword evidence="1" id="KW-0175">Coiled coil</keyword>